<dbReference type="AlphaFoldDB" id="A0A2H0N3I7"/>
<dbReference type="SUPFAM" id="SSF158446">
    <property type="entry name" value="IVS-encoded protein-like"/>
    <property type="match status" value="1"/>
</dbReference>
<reference evidence="1 2" key="1">
    <citation type="submission" date="2017-09" db="EMBL/GenBank/DDBJ databases">
        <title>Depth-based differentiation of microbial function through sediment-hosted aquifers and enrichment of novel symbionts in the deep terrestrial subsurface.</title>
        <authorList>
            <person name="Probst A.J."/>
            <person name="Ladd B."/>
            <person name="Jarett J.K."/>
            <person name="Geller-Mcgrath D.E."/>
            <person name="Sieber C.M."/>
            <person name="Emerson J.B."/>
            <person name="Anantharaman K."/>
            <person name="Thomas B.C."/>
            <person name="Malmstrom R."/>
            <person name="Stieglmeier M."/>
            <person name="Klingl A."/>
            <person name="Woyke T."/>
            <person name="Ryan C.M."/>
            <person name="Banfield J.F."/>
        </authorList>
    </citation>
    <scope>NUCLEOTIDE SEQUENCE [LARGE SCALE GENOMIC DNA]</scope>
    <source>
        <strain evidence="1">CG11_big_fil_rev_8_21_14_0_20_43_7</strain>
    </source>
</reference>
<gene>
    <name evidence="1" type="ORF">COV60_00175</name>
</gene>
<protein>
    <recommendedName>
        <fullName evidence="3">Four helix bundle protein</fullName>
    </recommendedName>
</protein>
<dbReference type="PANTHER" id="PTHR38471:SF2">
    <property type="entry name" value="FOUR HELIX BUNDLE PROTEIN"/>
    <property type="match status" value="1"/>
</dbReference>
<evidence type="ECO:0000313" key="2">
    <source>
        <dbReference type="Proteomes" id="UP000229782"/>
    </source>
</evidence>
<evidence type="ECO:0000313" key="1">
    <source>
        <dbReference type="EMBL" id="PIR03463.1"/>
    </source>
</evidence>
<dbReference type="EMBL" id="PCWM01000004">
    <property type="protein sequence ID" value="PIR03463.1"/>
    <property type="molecule type" value="Genomic_DNA"/>
</dbReference>
<proteinExistence type="predicted"/>
<dbReference type="NCBIfam" id="TIGR02436">
    <property type="entry name" value="four helix bundle protein"/>
    <property type="match status" value="1"/>
</dbReference>
<organism evidence="1 2">
    <name type="scientific">Candidatus Magasanikbacteria bacterium CG11_big_fil_rev_8_21_14_0_20_43_7</name>
    <dbReference type="NCBI Taxonomy" id="1974654"/>
    <lineage>
        <taxon>Bacteria</taxon>
        <taxon>Candidatus Magasanikiibacteriota</taxon>
    </lineage>
</organism>
<dbReference type="Gene3D" id="1.20.1440.60">
    <property type="entry name" value="23S rRNA-intervening sequence"/>
    <property type="match status" value="1"/>
</dbReference>
<dbReference type="Pfam" id="PF05635">
    <property type="entry name" value="23S_rRNA_IVP"/>
    <property type="match status" value="1"/>
</dbReference>
<dbReference type="InterPro" id="IPR036583">
    <property type="entry name" value="23S_rRNA_IVS_sf"/>
</dbReference>
<name>A0A2H0N3I7_9BACT</name>
<sequence>MGTIQKFTDIKAWQLAHAFVFVVSETTKKFPKTEQYCLTSQMWRATVSVAANIVEGFYRCTAKEKLCFYEI</sequence>
<dbReference type="Proteomes" id="UP000229782">
    <property type="component" value="Unassembled WGS sequence"/>
</dbReference>
<dbReference type="InterPro" id="IPR012657">
    <property type="entry name" value="23S_rRNA-intervening_sequence"/>
</dbReference>
<evidence type="ECO:0008006" key="3">
    <source>
        <dbReference type="Google" id="ProtNLM"/>
    </source>
</evidence>
<dbReference type="PANTHER" id="PTHR38471">
    <property type="entry name" value="FOUR HELIX BUNDLE PROTEIN"/>
    <property type="match status" value="1"/>
</dbReference>
<comment type="caution">
    <text evidence="1">The sequence shown here is derived from an EMBL/GenBank/DDBJ whole genome shotgun (WGS) entry which is preliminary data.</text>
</comment>
<accession>A0A2H0N3I7</accession>